<dbReference type="OrthoDB" id="408631at2759"/>
<dbReference type="AlphaFoldDB" id="A0A0C3CV12"/>
<evidence type="ECO:0000313" key="6">
    <source>
        <dbReference type="Proteomes" id="UP000054321"/>
    </source>
</evidence>
<evidence type="ECO:0000313" key="5">
    <source>
        <dbReference type="EMBL" id="KIM93547.1"/>
    </source>
</evidence>
<dbReference type="Gene3D" id="3.40.50.1820">
    <property type="entry name" value="alpha/beta hydrolase"/>
    <property type="match status" value="1"/>
</dbReference>
<feature type="domain" description="Carboxylesterase type B" evidence="4">
    <location>
        <begin position="1"/>
        <end position="232"/>
    </location>
</feature>
<keyword evidence="2 3" id="KW-0378">Hydrolase</keyword>
<evidence type="ECO:0000256" key="1">
    <source>
        <dbReference type="ARBA" id="ARBA00005964"/>
    </source>
</evidence>
<sequence length="380" mass="41705">MVWIYVDGFTFTDRNYNPAGLIARSKENSDGVIYVSINYRGGPFGFLSGPELRANGTANAGLLDQRFALEWVQKHIPKFGGDPNRVTVFGQSAGAASIMHQITAYGGRAGPAPFSQAIMASPAFQPINSNFQQSQVCTNFLTALNVTSIQEAHQLPYDKLVAANTKLVTPADYGQFTFSATVDGSFVPGLPGQLLHQGEFDYHVKILIGHNSNEASYWINPNATSEADFTANLQSAFLTIPSSITNYISGVLYPYPNYSNINQTAAIGYTTPSDSAFSAIQPEKYAYEFSVPPRYHGEDVPYFYYNGPSPLVKNETIALAMQTYYTHFAITGLPNNGQYPDFQQYGTGSNVLGLNVTGIAVKKDPADNSRCRWWQQALYF</sequence>
<dbReference type="STRING" id="913774.A0A0C3CV12"/>
<dbReference type="SUPFAM" id="SSF53474">
    <property type="entry name" value="alpha/beta-Hydrolases"/>
    <property type="match status" value="1"/>
</dbReference>
<reference evidence="6" key="2">
    <citation type="submission" date="2015-01" db="EMBL/GenBank/DDBJ databases">
        <title>Evolutionary Origins and Diversification of the Mycorrhizal Mutualists.</title>
        <authorList>
            <consortium name="DOE Joint Genome Institute"/>
            <consortium name="Mycorrhizal Genomics Consortium"/>
            <person name="Kohler A."/>
            <person name="Kuo A."/>
            <person name="Nagy L.G."/>
            <person name="Floudas D."/>
            <person name="Copeland A."/>
            <person name="Barry K.W."/>
            <person name="Cichocki N."/>
            <person name="Veneault-Fourrey C."/>
            <person name="LaButti K."/>
            <person name="Lindquist E.A."/>
            <person name="Lipzen A."/>
            <person name="Lundell T."/>
            <person name="Morin E."/>
            <person name="Murat C."/>
            <person name="Riley R."/>
            <person name="Ohm R."/>
            <person name="Sun H."/>
            <person name="Tunlid A."/>
            <person name="Henrissat B."/>
            <person name="Grigoriev I.V."/>
            <person name="Hibbett D.S."/>
            <person name="Martin F."/>
        </authorList>
    </citation>
    <scope>NUCLEOTIDE SEQUENCE [LARGE SCALE GENOMIC DNA]</scope>
    <source>
        <strain evidence="6">Zn</strain>
    </source>
</reference>
<evidence type="ECO:0000256" key="3">
    <source>
        <dbReference type="RuleBase" id="RU361235"/>
    </source>
</evidence>
<keyword evidence="6" id="KW-1185">Reference proteome</keyword>
<dbReference type="InterPro" id="IPR002018">
    <property type="entry name" value="CarbesteraseB"/>
</dbReference>
<reference evidence="5 6" key="1">
    <citation type="submission" date="2014-04" db="EMBL/GenBank/DDBJ databases">
        <authorList>
            <consortium name="DOE Joint Genome Institute"/>
            <person name="Kuo A."/>
            <person name="Martino E."/>
            <person name="Perotto S."/>
            <person name="Kohler A."/>
            <person name="Nagy L.G."/>
            <person name="Floudas D."/>
            <person name="Copeland A."/>
            <person name="Barry K.W."/>
            <person name="Cichocki N."/>
            <person name="Veneault-Fourrey C."/>
            <person name="LaButti K."/>
            <person name="Lindquist E.A."/>
            <person name="Lipzen A."/>
            <person name="Lundell T."/>
            <person name="Morin E."/>
            <person name="Murat C."/>
            <person name="Sun H."/>
            <person name="Tunlid A."/>
            <person name="Henrissat B."/>
            <person name="Grigoriev I.V."/>
            <person name="Hibbett D.S."/>
            <person name="Martin F."/>
            <person name="Nordberg H.P."/>
            <person name="Cantor M.N."/>
            <person name="Hua S.X."/>
        </authorList>
    </citation>
    <scope>NUCLEOTIDE SEQUENCE [LARGE SCALE GENOMIC DNA]</scope>
    <source>
        <strain evidence="5 6">Zn</strain>
    </source>
</reference>
<accession>A0A0C3CV12</accession>
<evidence type="ECO:0000256" key="2">
    <source>
        <dbReference type="ARBA" id="ARBA00022801"/>
    </source>
</evidence>
<dbReference type="InParanoid" id="A0A0C3CV12"/>
<dbReference type="GO" id="GO:0016787">
    <property type="term" value="F:hydrolase activity"/>
    <property type="evidence" value="ECO:0007669"/>
    <property type="project" value="UniProtKB-KW"/>
</dbReference>
<name>A0A0C3CV12_OIDMZ</name>
<dbReference type="Pfam" id="PF00135">
    <property type="entry name" value="COesterase"/>
    <property type="match status" value="1"/>
</dbReference>
<comment type="similarity">
    <text evidence="1 3">Belongs to the type-B carboxylesterase/lipase family.</text>
</comment>
<proteinExistence type="inferred from homology"/>
<dbReference type="InterPro" id="IPR029058">
    <property type="entry name" value="AB_hydrolase_fold"/>
</dbReference>
<dbReference type="PANTHER" id="PTHR11559">
    <property type="entry name" value="CARBOXYLESTERASE"/>
    <property type="match status" value="1"/>
</dbReference>
<dbReference type="InterPro" id="IPR019826">
    <property type="entry name" value="Carboxylesterase_B_AS"/>
</dbReference>
<dbReference type="Proteomes" id="UP000054321">
    <property type="component" value="Unassembled WGS sequence"/>
</dbReference>
<organism evidence="5 6">
    <name type="scientific">Oidiodendron maius (strain Zn)</name>
    <dbReference type="NCBI Taxonomy" id="913774"/>
    <lineage>
        <taxon>Eukaryota</taxon>
        <taxon>Fungi</taxon>
        <taxon>Dikarya</taxon>
        <taxon>Ascomycota</taxon>
        <taxon>Pezizomycotina</taxon>
        <taxon>Leotiomycetes</taxon>
        <taxon>Leotiomycetes incertae sedis</taxon>
        <taxon>Myxotrichaceae</taxon>
        <taxon>Oidiodendron</taxon>
    </lineage>
</organism>
<dbReference type="EC" id="3.1.1.-" evidence="3"/>
<evidence type="ECO:0000259" key="4">
    <source>
        <dbReference type="Pfam" id="PF00135"/>
    </source>
</evidence>
<dbReference type="InterPro" id="IPR050309">
    <property type="entry name" value="Type-B_Carboxylest/Lipase"/>
</dbReference>
<gene>
    <name evidence="5" type="ORF">OIDMADRAFT_61477</name>
</gene>
<dbReference type="HOGENOM" id="CLU_006586_10_5_1"/>
<dbReference type="PROSITE" id="PS00122">
    <property type="entry name" value="CARBOXYLESTERASE_B_1"/>
    <property type="match status" value="1"/>
</dbReference>
<dbReference type="EMBL" id="KN832894">
    <property type="protein sequence ID" value="KIM93547.1"/>
    <property type="molecule type" value="Genomic_DNA"/>
</dbReference>
<protein>
    <recommendedName>
        <fullName evidence="3">Carboxylic ester hydrolase</fullName>
        <ecNumber evidence="3">3.1.1.-</ecNumber>
    </recommendedName>
</protein>